<organism evidence="2">
    <name type="scientific">marine metagenome</name>
    <dbReference type="NCBI Taxonomy" id="408172"/>
    <lineage>
        <taxon>unclassified sequences</taxon>
        <taxon>metagenomes</taxon>
        <taxon>ecological metagenomes</taxon>
    </lineage>
</organism>
<evidence type="ECO:0000259" key="1">
    <source>
        <dbReference type="Pfam" id="PF08241"/>
    </source>
</evidence>
<sequence length="229" mass="26415">MKFKNPYSKVDQTKETNSNNLKVPDTSYILDYLEKHPDHYVLILGSGNSKKISQRVINLDLMKSEPVDVIASGLFLPFESSTFDAVFCHDVLEHVTQPFEVALEIIRVTKKNGYMECSTPFVFPFHDAPDHYFNFSTSGIQQLFLGTKLIDVGVKMGPWHAMNNIVGIYKKMLKRVYKDPTTPWNEKIRVFIIYRLLSWGMKFDHRTIVLTKDEENVLASGVYIKTQKI</sequence>
<gene>
    <name evidence="2" type="ORF">METZ01_LOCUS180386</name>
</gene>
<reference evidence="2" key="1">
    <citation type="submission" date="2018-05" db="EMBL/GenBank/DDBJ databases">
        <authorList>
            <person name="Lanie J.A."/>
            <person name="Ng W.-L."/>
            <person name="Kazmierczak K.M."/>
            <person name="Andrzejewski T.M."/>
            <person name="Davidsen T.M."/>
            <person name="Wayne K.J."/>
            <person name="Tettelin H."/>
            <person name="Glass J.I."/>
            <person name="Rusch D."/>
            <person name="Podicherti R."/>
            <person name="Tsui H.-C.T."/>
            <person name="Winkler M.E."/>
        </authorList>
    </citation>
    <scope>NUCLEOTIDE SEQUENCE</scope>
</reference>
<accession>A0A382CP13</accession>
<name>A0A382CP13_9ZZZZ</name>
<evidence type="ECO:0000313" key="2">
    <source>
        <dbReference type="EMBL" id="SVB27532.1"/>
    </source>
</evidence>
<dbReference type="InterPro" id="IPR029063">
    <property type="entry name" value="SAM-dependent_MTases_sf"/>
</dbReference>
<dbReference type="InterPro" id="IPR013216">
    <property type="entry name" value="Methyltransf_11"/>
</dbReference>
<dbReference type="Gene3D" id="3.40.50.150">
    <property type="entry name" value="Vaccinia Virus protein VP39"/>
    <property type="match status" value="1"/>
</dbReference>
<feature type="domain" description="Methyltransferase type 11" evidence="1">
    <location>
        <begin position="67"/>
        <end position="115"/>
    </location>
</feature>
<dbReference type="AlphaFoldDB" id="A0A382CP13"/>
<dbReference type="GO" id="GO:0008757">
    <property type="term" value="F:S-adenosylmethionine-dependent methyltransferase activity"/>
    <property type="evidence" value="ECO:0007669"/>
    <property type="project" value="InterPro"/>
</dbReference>
<dbReference type="SUPFAM" id="SSF53335">
    <property type="entry name" value="S-adenosyl-L-methionine-dependent methyltransferases"/>
    <property type="match status" value="1"/>
</dbReference>
<dbReference type="EMBL" id="UINC01035318">
    <property type="protein sequence ID" value="SVB27532.1"/>
    <property type="molecule type" value="Genomic_DNA"/>
</dbReference>
<protein>
    <recommendedName>
        <fullName evidence="1">Methyltransferase type 11 domain-containing protein</fullName>
    </recommendedName>
</protein>
<proteinExistence type="predicted"/>
<dbReference type="Pfam" id="PF08241">
    <property type="entry name" value="Methyltransf_11"/>
    <property type="match status" value="1"/>
</dbReference>